<evidence type="ECO:0000256" key="1">
    <source>
        <dbReference type="ARBA" id="ARBA00022448"/>
    </source>
</evidence>
<keyword evidence="1" id="KW-0813">Transport</keyword>
<dbReference type="PANTHER" id="PTHR40942">
    <property type="match status" value="1"/>
</dbReference>
<keyword evidence="4" id="KW-0249">Electron transport</keyword>
<dbReference type="Pfam" id="PF13442">
    <property type="entry name" value="Cytochrome_CBB3"/>
    <property type="match status" value="1"/>
</dbReference>
<dbReference type="PROSITE" id="PS51007">
    <property type="entry name" value="CYTC"/>
    <property type="match status" value="1"/>
</dbReference>
<proteinExistence type="predicted"/>
<evidence type="ECO:0000256" key="4">
    <source>
        <dbReference type="ARBA" id="ARBA00022982"/>
    </source>
</evidence>
<keyword evidence="7" id="KW-0732">Signal</keyword>
<organism evidence="9 10">
    <name type="scientific">Uliginosibacterium sediminicola</name>
    <dbReference type="NCBI Taxonomy" id="2024550"/>
    <lineage>
        <taxon>Bacteria</taxon>
        <taxon>Pseudomonadati</taxon>
        <taxon>Pseudomonadota</taxon>
        <taxon>Betaproteobacteria</taxon>
        <taxon>Rhodocyclales</taxon>
        <taxon>Zoogloeaceae</taxon>
        <taxon>Uliginosibacterium</taxon>
    </lineage>
</organism>
<evidence type="ECO:0000256" key="7">
    <source>
        <dbReference type="SAM" id="SignalP"/>
    </source>
</evidence>
<feature type="signal peptide" evidence="7">
    <location>
        <begin position="1"/>
        <end position="22"/>
    </location>
</feature>
<dbReference type="Proteomes" id="UP001410394">
    <property type="component" value="Unassembled WGS sequence"/>
</dbReference>
<sequence>MKRSARLVLSAALTLMLATLLACSKKEPVPAEETAKLIAPVAQISVAAPVAAADGPVDGKKVYETVCSACHATGAAGAPKAGDKAAWGPRIAQGKEALYTSALGGKNAMPAKGGNPALSDDEVKAAVDHLISLAK</sequence>
<dbReference type="EMBL" id="JBDIVE010000004">
    <property type="protein sequence ID" value="MEN3068650.1"/>
    <property type="molecule type" value="Genomic_DNA"/>
</dbReference>
<comment type="caution">
    <text evidence="9">The sequence shown here is derived from an EMBL/GenBank/DDBJ whole genome shotgun (WGS) entry which is preliminary data.</text>
</comment>
<evidence type="ECO:0000256" key="6">
    <source>
        <dbReference type="PROSITE-ProRule" id="PRU00433"/>
    </source>
</evidence>
<protein>
    <submittedName>
        <fullName evidence="9">C-type cytochrome</fullName>
    </submittedName>
</protein>
<gene>
    <name evidence="9" type="ORF">ABDB84_09185</name>
</gene>
<dbReference type="InterPro" id="IPR009056">
    <property type="entry name" value="Cyt_c-like_dom"/>
</dbReference>
<dbReference type="Gene3D" id="1.10.760.10">
    <property type="entry name" value="Cytochrome c-like domain"/>
    <property type="match status" value="1"/>
</dbReference>
<evidence type="ECO:0000313" key="9">
    <source>
        <dbReference type="EMBL" id="MEN3068650.1"/>
    </source>
</evidence>
<keyword evidence="2 6" id="KW-0349">Heme</keyword>
<keyword evidence="5 6" id="KW-0408">Iron</keyword>
<dbReference type="InterPro" id="IPR036909">
    <property type="entry name" value="Cyt_c-like_dom_sf"/>
</dbReference>
<dbReference type="PROSITE" id="PS51257">
    <property type="entry name" value="PROKAR_LIPOPROTEIN"/>
    <property type="match status" value="1"/>
</dbReference>
<keyword evidence="10" id="KW-1185">Reference proteome</keyword>
<reference evidence="9 10" key="1">
    <citation type="journal article" date="2018" name="Int. J. Syst. Evol. Microbiol.">
        <title>Uliginosibacterium sediminicola sp. nov., isolated from freshwater sediment.</title>
        <authorList>
            <person name="Hwang W.M."/>
            <person name="Kim S.M."/>
            <person name="Kang K."/>
            <person name="Ahn T.Y."/>
        </authorList>
    </citation>
    <scope>NUCLEOTIDE SEQUENCE [LARGE SCALE GENOMIC DNA]</scope>
    <source>
        <strain evidence="9 10">M1-21</strain>
    </source>
</reference>
<dbReference type="InterPro" id="IPR002323">
    <property type="entry name" value="Cyt_CIE"/>
</dbReference>
<evidence type="ECO:0000259" key="8">
    <source>
        <dbReference type="PROSITE" id="PS51007"/>
    </source>
</evidence>
<feature type="chain" id="PRO_5047221707" evidence="7">
    <location>
        <begin position="23"/>
        <end position="135"/>
    </location>
</feature>
<keyword evidence="3 6" id="KW-0479">Metal-binding</keyword>
<evidence type="ECO:0000256" key="2">
    <source>
        <dbReference type="ARBA" id="ARBA00022617"/>
    </source>
</evidence>
<dbReference type="PRINTS" id="PR00607">
    <property type="entry name" value="CYTCHROMECIE"/>
</dbReference>
<accession>A0ABU9YY82</accession>
<name>A0ABU9YY82_9RHOO</name>
<dbReference type="PANTHER" id="PTHR40942:SF4">
    <property type="entry name" value="CYTOCHROME C5"/>
    <property type="match status" value="1"/>
</dbReference>
<evidence type="ECO:0000256" key="3">
    <source>
        <dbReference type="ARBA" id="ARBA00022723"/>
    </source>
</evidence>
<dbReference type="RefSeq" id="WP_345919422.1">
    <property type="nucleotide sequence ID" value="NZ_JBDIVE010000004.1"/>
</dbReference>
<evidence type="ECO:0000313" key="10">
    <source>
        <dbReference type="Proteomes" id="UP001410394"/>
    </source>
</evidence>
<feature type="domain" description="Cytochrome c" evidence="8">
    <location>
        <begin position="54"/>
        <end position="134"/>
    </location>
</feature>
<dbReference type="SUPFAM" id="SSF46626">
    <property type="entry name" value="Cytochrome c"/>
    <property type="match status" value="1"/>
</dbReference>
<evidence type="ECO:0000256" key="5">
    <source>
        <dbReference type="ARBA" id="ARBA00023004"/>
    </source>
</evidence>